<evidence type="ECO:0000313" key="3">
    <source>
        <dbReference type="Proteomes" id="UP000427906"/>
    </source>
</evidence>
<proteinExistence type="predicted"/>
<evidence type="ECO:0000313" key="2">
    <source>
        <dbReference type="EMBL" id="BBO66859.1"/>
    </source>
</evidence>
<gene>
    <name evidence="2" type="ORF">DSCA_07890</name>
</gene>
<name>A0A5K7YGG4_9BACT</name>
<keyword evidence="3" id="KW-1185">Reference proteome</keyword>
<dbReference type="AlphaFoldDB" id="A0A5K7YGG4"/>
<dbReference type="KEGG" id="dalk:DSCA_07890"/>
<dbReference type="PROSITE" id="PS51257">
    <property type="entry name" value="PROKAR_LIPOPROTEIN"/>
    <property type="match status" value="1"/>
</dbReference>
<evidence type="ECO:0000256" key="1">
    <source>
        <dbReference type="SAM" id="SignalP"/>
    </source>
</evidence>
<reference evidence="2 3" key="1">
    <citation type="submission" date="2019-11" db="EMBL/GenBank/DDBJ databases">
        <title>Comparative genomics of hydrocarbon-degrading Desulfosarcina strains.</title>
        <authorList>
            <person name="Watanabe M."/>
            <person name="Kojima H."/>
            <person name="Fukui M."/>
        </authorList>
    </citation>
    <scope>NUCLEOTIDE SEQUENCE [LARGE SCALE GENOMIC DNA]</scope>
    <source>
        <strain evidence="2 3">PL12</strain>
    </source>
</reference>
<dbReference type="OrthoDB" id="5422664at2"/>
<keyword evidence="1" id="KW-0732">Signal</keyword>
<sequence>MKKTLLAALVALLSTAILSCGGKYDDVDRTLSDYADAMEDYVSRMDKADNADAVVKAMNDYTRKMKSLAPRLKEMNEKFPELASGKDFPKELEKISKRMEDLSQKVQTTMMKTMKFMMDPDVQKAMTDQAHAMAQVSQ</sequence>
<protein>
    <recommendedName>
        <fullName evidence="4">Lipoprotein</fullName>
    </recommendedName>
</protein>
<accession>A0A5K7YGG4</accession>
<dbReference type="EMBL" id="AP021874">
    <property type="protein sequence ID" value="BBO66859.1"/>
    <property type="molecule type" value="Genomic_DNA"/>
</dbReference>
<dbReference type="RefSeq" id="WP_155315185.1">
    <property type="nucleotide sequence ID" value="NZ_AP021874.1"/>
</dbReference>
<evidence type="ECO:0008006" key="4">
    <source>
        <dbReference type="Google" id="ProtNLM"/>
    </source>
</evidence>
<feature type="signal peptide" evidence="1">
    <location>
        <begin position="1"/>
        <end position="19"/>
    </location>
</feature>
<dbReference type="Proteomes" id="UP000427906">
    <property type="component" value="Chromosome"/>
</dbReference>
<organism evidence="2 3">
    <name type="scientific">Desulfosarcina alkanivorans</name>
    <dbReference type="NCBI Taxonomy" id="571177"/>
    <lineage>
        <taxon>Bacteria</taxon>
        <taxon>Pseudomonadati</taxon>
        <taxon>Thermodesulfobacteriota</taxon>
        <taxon>Desulfobacteria</taxon>
        <taxon>Desulfobacterales</taxon>
        <taxon>Desulfosarcinaceae</taxon>
        <taxon>Desulfosarcina</taxon>
    </lineage>
</organism>
<feature type="chain" id="PRO_5024424917" description="Lipoprotein" evidence="1">
    <location>
        <begin position="20"/>
        <end position="138"/>
    </location>
</feature>